<evidence type="ECO:0000313" key="1">
    <source>
        <dbReference type="EMBL" id="KAJ8032693.1"/>
    </source>
</evidence>
<reference evidence="1" key="1">
    <citation type="submission" date="2021-10" db="EMBL/GenBank/DDBJ databases">
        <title>Tropical sea cucumber genome reveals ecological adaptation and Cuvierian tubules defense mechanism.</title>
        <authorList>
            <person name="Chen T."/>
        </authorList>
    </citation>
    <scope>NUCLEOTIDE SEQUENCE</scope>
    <source>
        <strain evidence="1">Nanhai2018</strain>
        <tissue evidence="1">Muscle</tissue>
    </source>
</reference>
<dbReference type="AlphaFoldDB" id="A0A9Q1BU34"/>
<dbReference type="EMBL" id="JAIZAY010000012">
    <property type="protein sequence ID" value="KAJ8032693.1"/>
    <property type="molecule type" value="Genomic_DNA"/>
</dbReference>
<comment type="caution">
    <text evidence="1">The sequence shown here is derived from an EMBL/GenBank/DDBJ whole genome shotgun (WGS) entry which is preliminary data.</text>
</comment>
<gene>
    <name evidence="1" type="ORF">HOLleu_26289</name>
</gene>
<accession>A0A9Q1BU34</accession>
<sequence length="69" mass="7884">MDEAESKAICDLKYDTFIVVKPADKGGATLILNRETYTKISLEQLMDPIFYCTLRKDPVGEYNKELLHS</sequence>
<dbReference type="Proteomes" id="UP001152320">
    <property type="component" value="Chromosome 12"/>
</dbReference>
<protein>
    <submittedName>
        <fullName evidence="1">Uncharacterized protein</fullName>
    </submittedName>
</protein>
<name>A0A9Q1BU34_HOLLE</name>
<evidence type="ECO:0000313" key="2">
    <source>
        <dbReference type="Proteomes" id="UP001152320"/>
    </source>
</evidence>
<keyword evidence="2" id="KW-1185">Reference proteome</keyword>
<organism evidence="1 2">
    <name type="scientific">Holothuria leucospilota</name>
    <name type="common">Black long sea cucumber</name>
    <name type="synonym">Mertensiothuria leucospilota</name>
    <dbReference type="NCBI Taxonomy" id="206669"/>
    <lineage>
        <taxon>Eukaryota</taxon>
        <taxon>Metazoa</taxon>
        <taxon>Echinodermata</taxon>
        <taxon>Eleutherozoa</taxon>
        <taxon>Echinozoa</taxon>
        <taxon>Holothuroidea</taxon>
        <taxon>Aspidochirotacea</taxon>
        <taxon>Aspidochirotida</taxon>
        <taxon>Holothuriidae</taxon>
        <taxon>Holothuria</taxon>
    </lineage>
</organism>
<proteinExistence type="predicted"/>
<dbReference type="OrthoDB" id="8946688at2759"/>